<keyword evidence="11" id="KW-1185">Reference proteome</keyword>
<dbReference type="EMBL" id="AP019368">
    <property type="protein sequence ID" value="BBH53873.1"/>
    <property type="molecule type" value="Genomic_DNA"/>
</dbReference>
<feature type="coiled-coil region" evidence="6">
    <location>
        <begin position="625"/>
        <end position="681"/>
    </location>
</feature>
<keyword evidence="2" id="KW-0489">Methyltransferase</keyword>
<dbReference type="REBASE" id="299695">
    <property type="entry name" value="Sba10005ORF23260P"/>
</dbReference>
<keyword evidence="6" id="KW-0175">Coiled coil</keyword>
<dbReference type="GO" id="GO:0006304">
    <property type="term" value="P:DNA modification"/>
    <property type="evidence" value="ECO:0007669"/>
    <property type="project" value="InterPro"/>
</dbReference>
<dbReference type="PANTHER" id="PTHR33841">
    <property type="entry name" value="DNA METHYLTRANSFERASE YEEA-RELATED"/>
    <property type="match status" value="1"/>
</dbReference>
<dbReference type="InterPro" id="IPR002052">
    <property type="entry name" value="DNA_methylase_N6_adenine_CS"/>
</dbReference>
<evidence type="ECO:0000256" key="3">
    <source>
        <dbReference type="ARBA" id="ARBA00022679"/>
    </source>
</evidence>
<dbReference type="GO" id="GO:0032259">
    <property type="term" value="P:methylation"/>
    <property type="evidence" value="ECO:0007669"/>
    <property type="project" value="UniProtKB-KW"/>
</dbReference>
<accession>A0A4P2VKN6</accession>
<evidence type="ECO:0000313" key="10">
    <source>
        <dbReference type="EMBL" id="BBH53873.1"/>
    </source>
</evidence>
<dbReference type="InterPro" id="IPR011639">
    <property type="entry name" value="MethylTrfase_TaqI-like_dom"/>
</dbReference>
<dbReference type="Pfam" id="PF20466">
    <property type="entry name" value="MmeI_TRD"/>
    <property type="match status" value="1"/>
</dbReference>
<gene>
    <name evidence="10" type="ORF">JCM31447_23260</name>
</gene>
<dbReference type="SUPFAM" id="SSF53335">
    <property type="entry name" value="S-adenosyl-L-methionine-dependent methyltransferases"/>
    <property type="match status" value="1"/>
</dbReference>
<dbReference type="GO" id="GO:0003676">
    <property type="term" value="F:nucleic acid binding"/>
    <property type="evidence" value="ECO:0007669"/>
    <property type="project" value="InterPro"/>
</dbReference>
<evidence type="ECO:0000256" key="2">
    <source>
        <dbReference type="ARBA" id="ARBA00022603"/>
    </source>
</evidence>
<feature type="domain" description="MmeI-like DNA-methyltransferase" evidence="9">
    <location>
        <begin position="509"/>
        <end position="599"/>
    </location>
</feature>
<evidence type="ECO:0000256" key="5">
    <source>
        <dbReference type="ARBA" id="ARBA00047942"/>
    </source>
</evidence>
<dbReference type="Proteomes" id="UP000291236">
    <property type="component" value="Chromosome"/>
</dbReference>
<keyword evidence="4" id="KW-0949">S-adenosyl-L-methionine</keyword>
<dbReference type="PROSITE" id="PS00092">
    <property type="entry name" value="N6_MTASE"/>
    <property type="match status" value="1"/>
</dbReference>
<name>A0A4P2VKN6_FLUSA</name>
<dbReference type="InterPro" id="IPR046816">
    <property type="entry name" value="MmeI_Mtase"/>
</dbReference>
<keyword evidence="3" id="KW-0808">Transferase</keyword>
<reference evidence="10 11" key="1">
    <citation type="submission" date="2018-12" db="EMBL/GenBank/DDBJ databases">
        <title>Rubrispira sanarue gen. nov., sp., nov., a member of the order Silvanigrellales, isolated from a brackish lake in Hamamatsu Japan.</title>
        <authorList>
            <person name="Maejima Y."/>
            <person name="Iino T."/>
            <person name="Muraguchi Y."/>
            <person name="Fukuda K."/>
            <person name="Nojiri H."/>
            <person name="Ohkuma M."/>
            <person name="Moriuchi R."/>
            <person name="Dohra H."/>
            <person name="Kimbara K."/>
            <person name="Shintani M."/>
        </authorList>
    </citation>
    <scope>NUCLEOTIDE SEQUENCE [LARGE SCALE GENOMIC DNA]</scope>
    <source>
        <strain evidence="10 11">RF1110005</strain>
    </source>
</reference>
<feature type="domain" description="MmeI-like target recognition" evidence="8">
    <location>
        <begin position="1167"/>
        <end position="1237"/>
    </location>
</feature>
<dbReference type="Gene3D" id="3.40.50.150">
    <property type="entry name" value="Vaccinia Virus protein VP39"/>
    <property type="match status" value="2"/>
</dbReference>
<organism evidence="10 11">
    <name type="scientific">Fluviispira sanaruensis</name>
    <dbReference type="NCBI Taxonomy" id="2493639"/>
    <lineage>
        <taxon>Bacteria</taxon>
        <taxon>Pseudomonadati</taxon>
        <taxon>Bdellovibrionota</taxon>
        <taxon>Oligoflexia</taxon>
        <taxon>Silvanigrellales</taxon>
        <taxon>Silvanigrellaceae</taxon>
        <taxon>Fluviispira</taxon>
    </lineage>
</organism>
<evidence type="ECO:0000259" key="9">
    <source>
        <dbReference type="Pfam" id="PF20473"/>
    </source>
</evidence>
<dbReference type="EC" id="2.1.1.72" evidence="1"/>
<dbReference type="RefSeq" id="WP_130610603.1">
    <property type="nucleotide sequence ID" value="NZ_AP019368.1"/>
</dbReference>
<feature type="domain" description="Type II methyltransferase M.TaqI-like" evidence="7">
    <location>
        <begin position="782"/>
        <end position="918"/>
    </location>
</feature>
<dbReference type="Pfam" id="PF07669">
    <property type="entry name" value="Eco57I"/>
    <property type="match status" value="1"/>
</dbReference>
<dbReference type="InterPro" id="IPR029063">
    <property type="entry name" value="SAM-dependent_MTases_sf"/>
</dbReference>
<dbReference type="PRINTS" id="PR00507">
    <property type="entry name" value="N12N6MTFRASE"/>
</dbReference>
<evidence type="ECO:0000313" key="11">
    <source>
        <dbReference type="Proteomes" id="UP000291236"/>
    </source>
</evidence>
<evidence type="ECO:0000259" key="7">
    <source>
        <dbReference type="Pfam" id="PF07669"/>
    </source>
</evidence>
<proteinExistence type="predicted"/>
<dbReference type="InterPro" id="IPR046820">
    <property type="entry name" value="MmeI_TRD"/>
</dbReference>
<dbReference type="InterPro" id="IPR050953">
    <property type="entry name" value="N4_N6_ade-DNA_methylase"/>
</dbReference>
<dbReference type="Pfam" id="PF20473">
    <property type="entry name" value="MmeI_Mtase"/>
    <property type="match status" value="1"/>
</dbReference>
<evidence type="ECO:0000259" key="8">
    <source>
        <dbReference type="Pfam" id="PF20466"/>
    </source>
</evidence>
<dbReference type="OrthoDB" id="9782445at2"/>
<dbReference type="KEGG" id="sbf:JCM31447_23260"/>
<dbReference type="PANTHER" id="PTHR33841:SF1">
    <property type="entry name" value="DNA METHYLTRANSFERASE A"/>
    <property type="match status" value="1"/>
</dbReference>
<comment type="catalytic activity">
    <reaction evidence="5">
        <text>a 2'-deoxyadenosine in DNA + S-adenosyl-L-methionine = an N(6)-methyl-2'-deoxyadenosine in DNA + S-adenosyl-L-homocysteine + H(+)</text>
        <dbReference type="Rhea" id="RHEA:15197"/>
        <dbReference type="Rhea" id="RHEA-COMP:12418"/>
        <dbReference type="Rhea" id="RHEA-COMP:12419"/>
        <dbReference type="ChEBI" id="CHEBI:15378"/>
        <dbReference type="ChEBI" id="CHEBI:57856"/>
        <dbReference type="ChEBI" id="CHEBI:59789"/>
        <dbReference type="ChEBI" id="CHEBI:90615"/>
        <dbReference type="ChEBI" id="CHEBI:90616"/>
        <dbReference type="EC" id="2.1.1.72"/>
    </reaction>
</comment>
<evidence type="ECO:0000256" key="1">
    <source>
        <dbReference type="ARBA" id="ARBA00011900"/>
    </source>
</evidence>
<evidence type="ECO:0000256" key="6">
    <source>
        <dbReference type="SAM" id="Coils"/>
    </source>
</evidence>
<evidence type="ECO:0000256" key="4">
    <source>
        <dbReference type="ARBA" id="ARBA00022691"/>
    </source>
</evidence>
<sequence length="1410" mass="161943">MINKNSAIHLEGALFHRDFIESLTERNIEQKIKRELYSLTGAESLKEKIHRSWNELLLKWNAWSKLRQEEKQLSHKDWNKDELDHERLKTKIEFLSELFSELGYSIPNSLGIEKKLNSNSYKLDYIEDNQIPLLFTSVWEDFDSQRNFSILRESANENSLVERKVTAHSLMQEYLNAASEHLWGVISNGKSIRLLRDTASLTRQSYIEFDCDFIFSENDIASFEKLYLLCHKSVFLLKKEKSKEIIIELWHKKAMESGIRALDKLKIGVSKAIEYLASGFISDYSEAGERLRAQLESGECTKQEFYRQTLRCIYRLVFLFVAEDRNLLHGPKAANKARELYKKYYSTERLRSFATNGQTGSAHFDLWLSFKLITQALGSEEGLTSLALPALGGFLFSNEATSFLNDANVSNEYFLNSLRSLCFTEDDKGTKQRVNWGHLGAEELGGVYESLLPLIPNINFELKRVSIGAQNNEEFTDERKVTGAHYTPTRILNSVLDFALKASIEDALEKGKTAKDKEKELFKLRILDPACGSGHFLVAAAHRLGLEIAKLRTGDDSPPPLDLRMAVREVIRKCIYGLDVNPMAIDLCRVALWMESMEAGKPLTFLEHHIRVGDALLGVPTKSMCAAIQKELSEEIAKREKEREKLIAALGNSFHLPEKEREAKLKIKKQLEKEIRELAYELWPSHIPNAAYIAQPEFKDPAQRGLSYLADNKTIANNARDLNKKQLKSGVEPFMGIASEDLAEAFNQLSETDVEDAKSRISREKEFLKLKQEKQYLLEKQRADLWCSAFFWQYQERNSVAPTLADLHNNENLPPEKLAETKRLADIYNFFHLELEWPEVFKDGGFHCVLGNPPFLGGSRISSNLGPKYLNFLKVQNRNSNVTTDLCAYFFTRYFMSLKLTGNLGFIATNTIAQGYTKDASLTPIVCKWRGIITNAITSTPWEGIASLQVSVVHIVKEKDHAQKTINGIKTHIINEELSARKSGNIFVLDENAEESFKGSLILGNVFTLELMSELKIMQENLVKENKNPNDILFPYLNGEDLNSNPAQQASRFAINFYDWPLRRATQEEWEIESKQLEKELIEKNISIDQNFNNIVEKNFQLRGIASLNYLGKVASDYNAAIKLLEERVTKNILTIRNTDIAWWRYSRHRPNLYNALKLINEAIVITRHSAMWSPALVDSKQVFSDALVVFPTNNKSIYALLQSHVHEFWLDQNCSTLGKGRRYTPSSCFETFPIPRPGREQLQMLNSLGEKYLAQRKSICLERNIGLTKVYNLFHNEKLSNSETTDKQNPPFDDIYALRNLHKQINEAVLAAYQWQDIELGMDFYEGQDAGKYLEKGEFRYTPSPAAREQILERLSLLNNERKKEEEQQLLLGKEIKKSFAYFNLDDQIKGTDRKKEKHVKEKEYELSE</sequence>
<dbReference type="GO" id="GO:0009007">
    <property type="term" value="F:site-specific DNA-methyltransferase (adenine-specific) activity"/>
    <property type="evidence" value="ECO:0007669"/>
    <property type="project" value="UniProtKB-EC"/>
</dbReference>
<protein>
    <recommendedName>
        <fullName evidence="1">site-specific DNA-methyltransferase (adenine-specific)</fullName>
        <ecNumber evidence="1">2.1.1.72</ecNumber>
    </recommendedName>
</protein>